<keyword evidence="1" id="KW-0805">Transcription regulation</keyword>
<keyword evidence="3" id="KW-0804">Transcription</keyword>
<accession>A0ABW4G4R4</accession>
<reference evidence="6" key="1">
    <citation type="journal article" date="2019" name="Int. J. Syst. Evol. Microbiol.">
        <title>The Global Catalogue of Microorganisms (GCM) 10K type strain sequencing project: providing services to taxonomists for standard genome sequencing and annotation.</title>
        <authorList>
            <consortium name="The Broad Institute Genomics Platform"/>
            <consortium name="The Broad Institute Genome Sequencing Center for Infectious Disease"/>
            <person name="Wu L."/>
            <person name="Ma J."/>
        </authorList>
    </citation>
    <scope>NUCLEOTIDE SEQUENCE [LARGE SCALE GENOMIC DNA]</scope>
    <source>
        <strain evidence="6">CGMCC 1.15399</strain>
    </source>
</reference>
<dbReference type="RefSeq" id="WP_219528744.1">
    <property type="nucleotide sequence ID" value="NZ_JAHKRM010000005.1"/>
</dbReference>
<dbReference type="InterPro" id="IPR000847">
    <property type="entry name" value="LysR_HTH_N"/>
</dbReference>
<dbReference type="Pfam" id="PF03466">
    <property type="entry name" value="LysR_substrate"/>
    <property type="match status" value="1"/>
</dbReference>
<dbReference type="EMBL" id="JBHUCM010000008">
    <property type="protein sequence ID" value="MFD1537271.1"/>
    <property type="molecule type" value="Genomic_DNA"/>
</dbReference>
<dbReference type="PROSITE" id="PS50931">
    <property type="entry name" value="HTH_LYSR"/>
    <property type="match status" value="1"/>
</dbReference>
<keyword evidence="2" id="KW-0238">DNA-binding</keyword>
<evidence type="ECO:0000256" key="2">
    <source>
        <dbReference type="ARBA" id="ARBA00023125"/>
    </source>
</evidence>
<organism evidence="5 6">
    <name type="scientific">Nonomuraea guangzhouensis</name>
    <dbReference type="NCBI Taxonomy" id="1291555"/>
    <lineage>
        <taxon>Bacteria</taxon>
        <taxon>Bacillati</taxon>
        <taxon>Actinomycetota</taxon>
        <taxon>Actinomycetes</taxon>
        <taxon>Streptosporangiales</taxon>
        <taxon>Streptosporangiaceae</taxon>
        <taxon>Nonomuraea</taxon>
    </lineage>
</organism>
<dbReference type="PANTHER" id="PTHR30579">
    <property type="entry name" value="TRANSCRIPTIONAL REGULATOR"/>
    <property type="match status" value="1"/>
</dbReference>
<evidence type="ECO:0000259" key="4">
    <source>
        <dbReference type="PROSITE" id="PS50931"/>
    </source>
</evidence>
<proteinExistence type="predicted"/>
<evidence type="ECO:0000256" key="3">
    <source>
        <dbReference type="ARBA" id="ARBA00023163"/>
    </source>
</evidence>
<keyword evidence="6" id="KW-1185">Reference proteome</keyword>
<evidence type="ECO:0000313" key="5">
    <source>
        <dbReference type="EMBL" id="MFD1537271.1"/>
    </source>
</evidence>
<dbReference type="Pfam" id="PF00126">
    <property type="entry name" value="HTH_1"/>
    <property type="match status" value="1"/>
</dbReference>
<feature type="domain" description="HTH lysR-type" evidence="4">
    <location>
        <begin position="5"/>
        <end position="62"/>
    </location>
</feature>
<evidence type="ECO:0000313" key="6">
    <source>
        <dbReference type="Proteomes" id="UP001597097"/>
    </source>
</evidence>
<gene>
    <name evidence="5" type="ORF">ACFSJ0_09515</name>
</gene>
<dbReference type="InterPro" id="IPR005119">
    <property type="entry name" value="LysR_subst-bd"/>
</dbReference>
<protein>
    <submittedName>
        <fullName evidence="5">LysR family transcriptional regulator</fullName>
    </submittedName>
</protein>
<evidence type="ECO:0000256" key="1">
    <source>
        <dbReference type="ARBA" id="ARBA00023015"/>
    </source>
</evidence>
<dbReference type="PANTHER" id="PTHR30579:SF7">
    <property type="entry name" value="HTH-TYPE TRANSCRIPTIONAL REGULATOR LRHA-RELATED"/>
    <property type="match status" value="1"/>
</dbReference>
<dbReference type="Proteomes" id="UP001597097">
    <property type="component" value="Unassembled WGS sequence"/>
</dbReference>
<name>A0ABW4G4R4_9ACTN</name>
<comment type="caution">
    <text evidence="5">The sequence shown here is derived from an EMBL/GenBank/DDBJ whole genome shotgun (WGS) entry which is preliminary data.</text>
</comment>
<dbReference type="InterPro" id="IPR050176">
    <property type="entry name" value="LTTR"/>
</dbReference>
<sequence>MSRDFQTADLRSFSATVRAGSITRAAAALRLSQPAVSQRIQRLEQAAGERLLIRDTSGVKLTTAGEVLLAYAERMLALHDEAQSMVTGGSTASAGRRTIGLLEDLAITTLPGTLADFAALHPHVELEVTVSSAATLRRLADKGRLDLVFGDPTVMPEAAVRWQRQVPLSWACAPGFDVTADPLPLVMFSPPCQWRQPVLDTLGRHGRRWRIVFQSTSLPVVQSAISAGIGLGSLLADNLPAAAARPSEDLPPAPLVDIAIARRAGTDTDAALTSLERLLRRAAHNTLPHEAPAR</sequence>